<dbReference type="SUPFAM" id="SSF46689">
    <property type="entry name" value="Homeodomain-like"/>
    <property type="match status" value="1"/>
</dbReference>
<accession>A0A109L044</accession>
<dbReference type="InterPro" id="IPR052411">
    <property type="entry name" value="c-mor_Regulatory_Protein"/>
</dbReference>
<dbReference type="RefSeq" id="WP_060765863.1">
    <property type="nucleotide sequence ID" value="NZ_LCYC01000018.1"/>
</dbReference>
<feature type="domain" description="Mor transcription activator" evidence="1">
    <location>
        <begin position="5"/>
        <end position="111"/>
    </location>
</feature>
<dbReference type="Pfam" id="PF08765">
    <property type="entry name" value="Mor"/>
    <property type="match status" value="1"/>
</dbReference>
<evidence type="ECO:0000259" key="1">
    <source>
        <dbReference type="Pfam" id="PF08765"/>
    </source>
</evidence>
<name>A0A109L044_PSEFL</name>
<dbReference type="PATRIC" id="fig|294.195.peg.1851"/>
<dbReference type="Gene3D" id="1.10.10.60">
    <property type="entry name" value="Homeodomain-like"/>
    <property type="match status" value="1"/>
</dbReference>
<dbReference type="AlphaFoldDB" id="A0A109L044"/>
<proteinExistence type="predicted"/>
<organism evidence="2 3">
    <name type="scientific">Pseudomonas fluorescens</name>
    <dbReference type="NCBI Taxonomy" id="294"/>
    <lineage>
        <taxon>Bacteria</taxon>
        <taxon>Pseudomonadati</taxon>
        <taxon>Pseudomonadota</taxon>
        <taxon>Gammaproteobacteria</taxon>
        <taxon>Pseudomonadales</taxon>
        <taxon>Pseudomonadaceae</taxon>
        <taxon>Pseudomonas</taxon>
    </lineage>
</organism>
<comment type="caution">
    <text evidence="2">The sequence shown here is derived from an EMBL/GenBank/DDBJ whole genome shotgun (WGS) entry which is preliminary data.</text>
</comment>
<dbReference type="InterPro" id="IPR014875">
    <property type="entry name" value="Mor_transcription_activator"/>
</dbReference>
<sequence length="122" mass="13669">MSTIRGTDLLSETIEPMAKVIQESLGVSNELAEATSVEITTLFAHLWGGQVVYVPKGVSIQASRLHQKIFDDWTGRNHHEVATKHGVSVQLVYKVVKRMRLAIIARNQRDLFEPPEDSSDNE</sequence>
<evidence type="ECO:0000313" key="3">
    <source>
        <dbReference type="Proteomes" id="UP000063434"/>
    </source>
</evidence>
<dbReference type="PANTHER" id="PTHR37812:SF1">
    <property type="entry name" value="MU-LIKE PROPHAGE FLUMU PROTEIN C"/>
    <property type="match status" value="1"/>
</dbReference>
<protein>
    <submittedName>
        <fullName evidence="2">Mor transcription activator family protein</fullName>
    </submittedName>
</protein>
<dbReference type="EMBL" id="LCYC01000018">
    <property type="protein sequence ID" value="KWV78589.1"/>
    <property type="molecule type" value="Genomic_DNA"/>
</dbReference>
<dbReference type="InterPro" id="IPR009057">
    <property type="entry name" value="Homeodomain-like_sf"/>
</dbReference>
<dbReference type="PANTHER" id="PTHR37812">
    <property type="entry name" value="MU-LIKE PROPHAGE FLUMU PROTEIN C"/>
    <property type="match status" value="1"/>
</dbReference>
<dbReference type="Proteomes" id="UP000063434">
    <property type="component" value="Unassembled WGS sequence"/>
</dbReference>
<evidence type="ECO:0000313" key="2">
    <source>
        <dbReference type="EMBL" id="KWV78589.1"/>
    </source>
</evidence>
<gene>
    <name evidence="2" type="ORF">PFL603g_01746</name>
</gene>
<reference evidence="2 3" key="1">
    <citation type="submission" date="2015-05" db="EMBL/GenBank/DDBJ databases">
        <title>A genomic and transcriptomic approach to investigate the blue pigment phenotype in Pseudomonas fluorescens.</title>
        <authorList>
            <person name="Andreani N.A."/>
            <person name="Cardazzo B."/>
        </authorList>
    </citation>
    <scope>NUCLEOTIDE SEQUENCE [LARGE SCALE GENOMIC DNA]</scope>
    <source>
        <strain evidence="2 3">Ps_40</strain>
    </source>
</reference>